<evidence type="ECO:0000313" key="2">
    <source>
        <dbReference type="Proteomes" id="UP001596457"/>
    </source>
</evidence>
<dbReference type="RefSeq" id="WP_382198698.1">
    <property type="nucleotide sequence ID" value="NZ_JBHTBZ010000009.1"/>
</dbReference>
<protein>
    <recommendedName>
        <fullName evidence="3">Polysaccharide pyruvyl transferase domain-containing protein</fullName>
    </recommendedName>
</protein>
<dbReference type="Proteomes" id="UP001596457">
    <property type="component" value="Unassembled WGS sequence"/>
</dbReference>
<name>A0ABW2S878_9BURK</name>
<evidence type="ECO:0000313" key="1">
    <source>
        <dbReference type="EMBL" id="MFC7459452.1"/>
    </source>
</evidence>
<comment type="caution">
    <text evidence="1">The sequence shown here is derived from an EMBL/GenBank/DDBJ whole genome shotgun (WGS) entry which is preliminary data.</text>
</comment>
<reference evidence="2" key="1">
    <citation type="journal article" date="2019" name="Int. J. Syst. Evol. Microbiol.">
        <title>The Global Catalogue of Microorganisms (GCM) 10K type strain sequencing project: providing services to taxonomists for standard genome sequencing and annotation.</title>
        <authorList>
            <consortium name="The Broad Institute Genomics Platform"/>
            <consortium name="The Broad Institute Genome Sequencing Center for Infectious Disease"/>
            <person name="Wu L."/>
            <person name="Ma J."/>
        </authorList>
    </citation>
    <scope>NUCLEOTIDE SEQUENCE [LARGE SCALE GENOMIC DNA]</scope>
    <source>
        <strain evidence="2">CCUG 53903</strain>
    </source>
</reference>
<organism evidence="1 2">
    <name type="scientific">Hydrogenophaga defluvii</name>
    <dbReference type="NCBI Taxonomy" id="249410"/>
    <lineage>
        <taxon>Bacteria</taxon>
        <taxon>Pseudomonadati</taxon>
        <taxon>Pseudomonadota</taxon>
        <taxon>Betaproteobacteria</taxon>
        <taxon>Burkholderiales</taxon>
        <taxon>Comamonadaceae</taxon>
        <taxon>Hydrogenophaga</taxon>
    </lineage>
</organism>
<proteinExistence type="predicted"/>
<evidence type="ECO:0008006" key="3">
    <source>
        <dbReference type="Google" id="ProtNLM"/>
    </source>
</evidence>
<sequence>MSESETIVYGGGGNLVGLYGNANRYLSACHARAKRVIVLPHTVRENESLLLLFGESGIIFCRELESFAHVRAVNPKLICYMGHDMALGLPVAQILTRSKSLGYKLRDTLNIRSMKRLIRFEQYAFRSKGDFSSLNAFRGDIEGCGRDSVACNADLSQILSENNMSEEACRETAYAVVKFLSFFEHVRTDRLHIYIAGALLGRRVEVFDNSYGKNPSVYRYSLSGRFSNVRLIEN</sequence>
<accession>A0ABW2S878</accession>
<dbReference type="EMBL" id="JBHTBZ010000009">
    <property type="protein sequence ID" value="MFC7459452.1"/>
    <property type="molecule type" value="Genomic_DNA"/>
</dbReference>
<keyword evidence="2" id="KW-1185">Reference proteome</keyword>
<gene>
    <name evidence="1" type="ORF">ACFQU0_03315</name>
</gene>